<evidence type="ECO:0000313" key="2">
    <source>
        <dbReference type="Proteomes" id="UP001458946"/>
    </source>
</evidence>
<reference evidence="1 2" key="1">
    <citation type="submission" date="2024-02" db="EMBL/GenBank/DDBJ databases">
        <title>Deinococcus xinjiangensis NBRC 107630.</title>
        <authorList>
            <person name="Ichikawa N."/>
            <person name="Katano-Makiyama Y."/>
            <person name="Hidaka K."/>
        </authorList>
    </citation>
    <scope>NUCLEOTIDE SEQUENCE [LARGE SCALE GENOMIC DNA]</scope>
    <source>
        <strain evidence="1 2">NBRC 107630</strain>
    </source>
</reference>
<proteinExistence type="predicted"/>
<protein>
    <submittedName>
        <fullName evidence="1">Uncharacterized protein</fullName>
    </submittedName>
</protein>
<dbReference type="Proteomes" id="UP001458946">
    <property type="component" value="Unassembled WGS sequence"/>
</dbReference>
<sequence length="35" mass="3770">MEFLGHVSHFVENGGYATAELKVSAPNMMAVVSMD</sequence>
<keyword evidence="2" id="KW-1185">Reference proteome</keyword>
<accession>A0ABP9VEZ5</accession>
<organism evidence="1 2">
    <name type="scientific">Deinococcus xinjiangensis</name>
    <dbReference type="NCBI Taxonomy" id="457454"/>
    <lineage>
        <taxon>Bacteria</taxon>
        <taxon>Thermotogati</taxon>
        <taxon>Deinococcota</taxon>
        <taxon>Deinococci</taxon>
        <taxon>Deinococcales</taxon>
        <taxon>Deinococcaceae</taxon>
        <taxon>Deinococcus</taxon>
    </lineage>
</organism>
<name>A0ABP9VEZ5_9DEIO</name>
<comment type="caution">
    <text evidence="1">The sequence shown here is derived from an EMBL/GenBank/DDBJ whole genome shotgun (WGS) entry which is preliminary data.</text>
</comment>
<gene>
    <name evidence="1" type="ORF">Dxin01_03046</name>
</gene>
<evidence type="ECO:0000313" key="1">
    <source>
        <dbReference type="EMBL" id="GAA5503291.1"/>
    </source>
</evidence>
<dbReference type="EMBL" id="BAABRN010000044">
    <property type="protein sequence ID" value="GAA5503291.1"/>
    <property type="molecule type" value="Genomic_DNA"/>
</dbReference>